<comment type="similarity">
    <text evidence="1 5">Belongs to the PanB family.</text>
</comment>
<feature type="binding site" evidence="5">
    <location>
        <position position="42"/>
    </location>
    <ligand>
        <name>Mg(2+)</name>
        <dbReference type="ChEBI" id="CHEBI:18420"/>
    </ligand>
</feature>
<dbReference type="PIRSF" id="PIRSF000388">
    <property type="entry name" value="Pantoate_hydroxy_MeTrfase"/>
    <property type="match status" value="1"/>
</dbReference>
<comment type="cofactor">
    <cofactor evidence="5">
        <name>Mg(2+)</name>
        <dbReference type="ChEBI" id="CHEBI:18420"/>
    </cofactor>
    <text evidence="5">Binds 1 Mg(2+) ion per subunit.</text>
</comment>
<comment type="subunit">
    <text evidence="2 5">Homodecamer; pentamer of dimers.</text>
</comment>
<dbReference type="InterPro" id="IPR003700">
    <property type="entry name" value="Pantoate_hydroxy_MeTrfase"/>
</dbReference>
<sequence>MTIPQVRQYKEQGRKIKMIVAYDYPFAALIDKSDADMILVGDSLGMVVLGYDTTVPVNMEEIIYHLRAVRRAARNTMVVADMPFMSYINVDEAIRNAGRLMKEGADCVKLEGGLPMVDKVKGIVDAGIPVMAHIGLTPQTVSMLGGFKVQGKDAASAERMLLEARELEGAGAFAVLLECVPAPLARLITAKLSAATIGTGAGADVDGHCLNAYDLTGIFDRFVPKFVKPYAQVGTQMLDAFNAYCREIDSGGFPEEKHCFTMKEEDLKRLY</sequence>
<keyword evidence="5" id="KW-0963">Cytoplasm</keyword>
<dbReference type="HAMAP" id="MF_00156">
    <property type="entry name" value="PanB"/>
    <property type="match status" value="1"/>
</dbReference>
<dbReference type="Proteomes" id="UP001254848">
    <property type="component" value="Unassembled WGS sequence"/>
</dbReference>
<dbReference type="SUPFAM" id="SSF51621">
    <property type="entry name" value="Phosphoenolpyruvate/pyruvate domain"/>
    <property type="match status" value="1"/>
</dbReference>
<dbReference type="Pfam" id="PF02548">
    <property type="entry name" value="Pantoate_transf"/>
    <property type="match status" value="1"/>
</dbReference>
<keyword evidence="5" id="KW-0460">Magnesium</keyword>
<organism evidence="6 7">
    <name type="scientific">Anaeroselena agilis</name>
    <dbReference type="NCBI Taxonomy" id="3063788"/>
    <lineage>
        <taxon>Bacteria</taxon>
        <taxon>Bacillati</taxon>
        <taxon>Bacillota</taxon>
        <taxon>Negativicutes</taxon>
        <taxon>Acetonemataceae</taxon>
        <taxon>Anaeroselena</taxon>
    </lineage>
</organism>
<keyword evidence="3 5" id="KW-0566">Pantothenate biosynthesis</keyword>
<keyword evidence="5" id="KW-0479">Metal-binding</keyword>
<feature type="binding site" evidence="5">
    <location>
        <position position="111"/>
    </location>
    <ligand>
        <name>Mg(2+)</name>
        <dbReference type="ChEBI" id="CHEBI:18420"/>
    </ligand>
</feature>
<dbReference type="Gene3D" id="3.20.20.60">
    <property type="entry name" value="Phosphoenolpyruvate-binding domains"/>
    <property type="match status" value="1"/>
</dbReference>
<feature type="binding site" evidence="5">
    <location>
        <position position="109"/>
    </location>
    <ligand>
        <name>3-methyl-2-oxobutanoate</name>
        <dbReference type="ChEBI" id="CHEBI:11851"/>
    </ligand>
</feature>
<reference evidence="6 7" key="1">
    <citation type="submission" date="2023-07" db="EMBL/GenBank/DDBJ databases">
        <title>The novel representative of Negativicutes class, Anaeroselena agilis gen. nov. sp. nov.</title>
        <authorList>
            <person name="Prokofeva M.I."/>
            <person name="Elcheninov A.G."/>
            <person name="Klyukina A."/>
            <person name="Kublanov I.V."/>
            <person name="Frolov E.N."/>
            <person name="Podosokorskaya O.A."/>
        </authorList>
    </citation>
    <scope>NUCLEOTIDE SEQUENCE [LARGE SCALE GENOMIC DNA]</scope>
    <source>
        <strain evidence="6 7">4137-cl</strain>
    </source>
</reference>
<comment type="subcellular location">
    <subcellularLocation>
        <location evidence="5">Cytoplasm</location>
    </subcellularLocation>
</comment>
<dbReference type="NCBIfam" id="TIGR00222">
    <property type="entry name" value="panB"/>
    <property type="match status" value="1"/>
</dbReference>
<gene>
    <name evidence="5 6" type="primary">panB</name>
    <name evidence="6" type="ORF">Q4T40_20630</name>
</gene>
<dbReference type="InterPro" id="IPR040442">
    <property type="entry name" value="Pyrv_kinase-like_dom_sf"/>
</dbReference>
<evidence type="ECO:0000256" key="4">
    <source>
        <dbReference type="ARBA" id="ARBA00022679"/>
    </source>
</evidence>
<dbReference type="RefSeq" id="WP_413782522.1">
    <property type="nucleotide sequence ID" value="NZ_JAUOZS010000001.1"/>
</dbReference>
<feature type="binding site" evidence="5">
    <location>
        <position position="81"/>
    </location>
    <ligand>
        <name>3-methyl-2-oxobutanoate</name>
        <dbReference type="ChEBI" id="CHEBI:11851"/>
    </ligand>
</feature>
<dbReference type="CDD" id="cd06557">
    <property type="entry name" value="KPHMT-like"/>
    <property type="match status" value="1"/>
</dbReference>
<accession>A0ABU3P4R4</accession>
<dbReference type="EC" id="2.1.2.11" evidence="5"/>
<dbReference type="PANTHER" id="PTHR20881:SF0">
    <property type="entry name" value="3-METHYL-2-OXOBUTANOATE HYDROXYMETHYLTRANSFERASE"/>
    <property type="match status" value="1"/>
</dbReference>
<comment type="pathway">
    <text evidence="5">Cofactor biosynthesis; (R)-pantothenate biosynthesis; (R)-pantoate from 3-methyl-2-oxobutanoate: step 1/2.</text>
</comment>
<evidence type="ECO:0000256" key="1">
    <source>
        <dbReference type="ARBA" id="ARBA00008676"/>
    </source>
</evidence>
<evidence type="ECO:0000256" key="5">
    <source>
        <dbReference type="HAMAP-Rule" id="MF_00156"/>
    </source>
</evidence>
<evidence type="ECO:0000256" key="2">
    <source>
        <dbReference type="ARBA" id="ARBA00011424"/>
    </source>
</evidence>
<feature type="binding site" evidence="5">
    <location>
        <begin position="42"/>
        <end position="43"/>
    </location>
    <ligand>
        <name>3-methyl-2-oxobutanoate</name>
        <dbReference type="ChEBI" id="CHEBI:11851"/>
    </ligand>
</feature>
<feature type="binding site" evidence="5">
    <location>
        <position position="81"/>
    </location>
    <ligand>
        <name>Mg(2+)</name>
        <dbReference type="ChEBI" id="CHEBI:18420"/>
    </ligand>
</feature>
<dbReference type="GO" id="GO:0003864">
    <property type="term" value="F:3-methyl-2-oxobutanoate hydroxymethyltransferase activity"/>
    <property type="evidence" value="ECO:0007669"/>
    <property type="project" value="UniProtKB-EC"/>
</dbReference>
<dbReference type="NCBIfam" id="NF001452">
    <property type="entry name" value="PRK00311.1"/>
    <property type="match status" value="1"/>
</dbReference>
<comment type="function">
    <text evidence="5">Catalyzes the reversible reaction in which hydroxymethyl group from 5,10-methylenetetrahydrofolate is transferred onto alpha-ketoisovalerate to form ketopantoate.</text>
</comment>
<dbReference type="PANTHER" id="PTHR20881">
    <property type="entry name" value="3-METHYL-2-OXOBUTANOATE HYDROXYMETHYLTRANSFERASE"/>
    <property type="match status" value="1"/>
</dbReference>
<dbReference type="InterPro" id="IPR015813">
    <property type="entry name" value="Pyrv/PenolPyrv_kinase-like_dom"/>
</dbReference>
<comment type="catalytic activity">
    <reaction evidence="5">
        <text>(6R)-5,10-methylene-5,6,7,8-tetrahydrofolate + 3-methyl-2-oxobutanoate + H2O = 2-dehydropantoate + (6S)-5,6,7,8-tetrahydrofolate</text>
        <dbReference type="Rhea" id="RHEA:11824"/>
        <dbReference type="ChEBI" id="CHEBI:11561"/>
        <dbReference type="ChEBI" id="CHEBI:11851"/>
        <dbReference type="ChEBI" id="CHEBI:15377"/>
        <dbReference type="ChEBI" id="CHEBI:15636"/>
        <dbReference type="ChEBI" id="CHEBI:57453"/>
        <dbReference type="EC" id="2.1.2.11"/>
    </reaction>
</comment>
<name>A0ABU3P4R4_9FIRM</name>
<proteinExistence type="inferred from homology"/>
<feature type="active site" description="Proton acceptor" evidence="5">
    <location>
        <position position="178"/>
    </location>
</feature>
<protein>
    <recommendedName>
        <fullName evidence="5">3-methyl-2-oxobutanoate hydroxymethyltransferase</fullName>
        <ecNumber evidence="5">2.1.2.11</ecNumber>
    </recommendedName>
    <alternativeName>
        <fullName evidence="5">Ketopantoate hydroxymethyltransferase</fullName>
        <shortName evidence="5">KPHMT</shortName>
    </alternativeName>
</protein>
<keyword evidence="7" id="KW-1185">Reference proteome</keyword>
<evidence type="ECO:0000256" key="3">
    <source>
        <dbReference type="ARBA" id="ARBA00022655"/>
    </source>
</evidence>
<comment type="caution">
    <text evidence="6">The sequence shown here is derived from an EMBL/GenBank/DDBJ whole genome shotgun (WGS) entry which is preliminary data.</text>
</comment>
<evidence type="ECO:0000313" key="6">
    <source>
        <dbReference type="EMBL" id="MDT8903640.1"/>
    </source>
</evidence>
<evidence type="ECO:0000313" key="7">
    <source>
        <dbReference type="Proteomes" id="UP001254848"/>
    </source>
</evidence>
<dbReference type="EMBL" id="JAUOZS010000001">
    <property type="protein sequence ID" value="MDT8903640.1"/>
    <property type="molecule type" value="Genomic_DNA"/>
</dbReference>
<keyword evidence="4 5" id="KW-0808">Transferase</keyword>